<evidence type="ECO:0000256" key="4">
    <source>
        <dbReference type="SAM" id="Phobius"/>
    </source>
</evidence>
<feature type="domain" description="SpoOB alpha-helical" evidence="5">
    <location>
        <begin position="65"/>
        <end position="122"/>
    </location>
</feature>
<dbReference type="InterPro" id="IPR016120">
    <property type="entry name" value="Sig_transdc_His_kin_SpoOB"/>
</dbReference>
<dbReference type="Gene3D" id="1.10.287.130">
    <property type="match status" value="1"/>
</dbReference>
<keyword evidence="3 6" id="KW-0418">Kinase</keyword>
<evidence type="ECO:0000313" key="7">
    <source>
        <dbReference type="Proteomes" id="UP000315636"/>
    </source>
</evidence>
<keyword evidence="2" id="KW-0808">Transferase</keyword>
<evidence type="ECO:0000256" key="2">
    <source>
        <dbReference type="ARBA" id="ARBA00022679"/>
    </source>
</evidence>
<dbReference type="EMBL" id="FXTI01000001">
    <property type="protein sequence ID" value="SMO37869.1"/>
    <property type="molecule type" value="Genomic_DNA"/>
</dbReference>
<evidence type="ECO:0000259" key="5">
    <source>
        <dbReference type="Pfam" id="PF14689"/>
    </source>
</evidence>
<dbReference type="Pfam" id="PF14689">
    <property type="entry name" value="SPOB_a"/>
    <property type="match status" value="1"/>
</dbReference>
<gene>
    <name evidence="6" type="ORF">SAMN06264849_101317</name>
</gene>
<dbReference type="Proteomes" id="UP000315636">
    <property type="component" value="Unassembled WGS sequence"/>
</dbReference>
<dbReference type="AlphaFoldDB" id="A0A521AST9"/>
<name>A0A521AST9_9BACL</name>
<dbReference type="SUPFAM" id="SSF55890">
    <property type="entry name" value="Sporulation response regulatory protein Spo0B"/>
    <property type="match status" value="1"/>
</dbReference>
<evidence type="ECO:0000256" key="3">
    <source>
        <dbReference type="ARBA" id="ARBA00022777"/>
    </source>
</evidence>
<sequence>MTGEVIVSYGWSFWFKRTVPPLAVAFFLVAVQPWGGVIGVLMGFGFLLGWSWWLRRLCRGWEQMNQKENARSRLQLMSRQRHDSLNHIQVLMGYLSLNKPERISSYLEKIVNQWELERKVSQINDPVLACYLVTFIRDHAEWHWNMDLDEEAFPLPFKSSERIFKIVKGVIDRLEIYGNLEQLYLGLSKKDENIIVELQPTWKSVQNPGYDLRLLRETISPYGELLDESDSVEAIVIRLSS</sequence>
<protein>
    <submittedName>
        <fullName evidence="6">Sensor_kinase_SpoOB-type, alpha-helical domain</fullName>
    </submittedName>
</protein>
<dbReference type="OrthoDB" id="2375606at2"/>
<dbReference type="GO" id="GO:0000155">
    <property type="term" value="F:phosphorelay sensor kinase activity"/>
    <property type="evidence" value="ECO:0007669"/>
    <property type="project" value="InterPro"/>
</dbReference>
<evidence type="ECO:0000256" key="1">
    <source>
        <dbReference type="ARBA" id="ARBA00022553"/>
    </source>
</evidence>
<accession>A0A521AST9</accession>
<keyword evidence="4" id="KW-0472">Membrane</keyword>
<keyword evidence="1" id="KW-0597">Phosphoprotein</keyword>
<dbReference type="InterPro" id="IPR039506">
    <property type="entry name" value="SPOB_a"/>
</dbReference>
<evidence type="ECO:0000313" key="6">
    <source>
        <dbReference type="EMBL" id="SMO37869.1"/>
    </source>
</evidence>
<keyword evidence="4" id="KW-1133">Transmembrane helix</keyword>
<feature type="transmembrane region" description="Helical" evidence="4">
    <location>
        <begin position="22"/>
        <end position="54"/>
    </location>
</feature>
<reference evidence="6 7" key="1">
    <citation type="submission" date="2017-05" db="EMBL/GenBank/DDBJ databases">
        <authorList>
            <person name="Varghese N."/>
            <person name="Submissions S."/>
        </authorList>
    </citation>
    <scope>NUCLEOTIDE SEQUENCE [LARGE SCALE GENOMIC DNA]</scope>
    <source>
        <strain evidence="6 7">DSM 45474</strain>
    </source>
</reference>
<organism evidence="6 7">
    <name type="scientific">Melghirimyces algeriensis</name>
    <dbReference type="NCBI Taxonomy" id="910412"/>
    <lineage>
        <taxon>Bacteria</taxon>
        <taxon>Bacillati</taxon>
        <taxon>Bacillota</taxon>
        <taxon>Bacilli</taxon>
        <taxon>Bacillales</taxon>
        <taxon>Thermoactinomycetaceae</taxon>
        <taxon>Melghirimyces</taxon>
    </lineage>
</organism>
<proteinExistence type="predicted"/>
<keyword evidence="4" id="KW-0812">Transmembrane</keyword>
<keyword evidence="7" id="KW-1185">Reference proteome</keyword>